<name>A0AAD1XTL3_EUPCR</name>
<evidence type="ECO:0000313" key="1">
    <source>
        <dbReference type="EMBL" id="CAI2378361.1"/>
    </source>
</evidence>
<dbReference type="EMBL" id="CAMPGE010020078">
    <property type="protein sequence ID" value="CAI2378361.1"/>
    <property type="molecule type" value="Genomic_DNA"/>
</dbReference>
<dbReference type="Proteomes" id="UP001295684">
    <property type="component" value="Unassembled WGS sequence"/>
</dbReference>
<proteinExistence type="predicted"/>
<reference evidence="1" key="1">
    <citation type="submission" date="2023-07" db="EMBL/GenBank/DDBJ databases">
        <authorList>
            <consortium name="AG Swart"/>
            <person name="Singh M."/>
            <person name="Singh A."/>
            <person name="Seah K."/>
            <person name="Emmerich C."/>
        </authorList>
    </citation>
    <scope>NUCLEOTIDE SEQUENCE</scope>
    <source>
        <strain evidence="1">DP1</strain>
    </source>
</reference>
<accession>A0AAD1XTL3</accession>
<sequence length="61" mass="7357">MKTKRISKNRLRNQVNKAQYMNENKKNEPLQVRPQTSKEVSHKLRHHFFDMPKCPCRAFTS</sequence>
<keyword evidence="2" id="KW-1185">Reference proteome</keyword>
<evidence type="ECO:0000313" key="2">
    <source>
        <dbReference type="Proteomes" id="UP001295684"/>
    </source>
</evidence>
<comment type="caution">
    <text evidence="1">The sequence shown here is derived from an EMBL/GenBank/DDBJ whole genome shotgun (WGS) entry which is preliminary data.</text>
</comment>
<protein>
    <submittedName>
        <fullName evidence="1">Uncharacterized protein</fullName>
    </submittedName>
</protein>
<gene>
    <name evidence="1" type="ORF">ECRASSUSDP1_LOCUS19756</name>
</gene>
<dbReference type="AlphaFoldDB" id="A0AAD1XTL3"/>
<organism evidence="1 2">
    <name type="scientific">Euplotes crassus</name>
    <dbReference type="NCBI Taxonomy" id="5936"/>
    <lineage>
        <taxon>Eukaryota</taxon>
        <taxon>Sar</taxon>
        <taxon>Alveolata</taxon>
        <taxon>Ciliophora</taxon>
        <taxon>Intramacronucleata</taxon>
        <taxon>Spirotrichea</taxon>
        <taxon>Hypotrichia</taxon>
        <taxon>Euplotida</taxon>
        <taxon>Euplotidae</taxon>
        <taxon>Moneuplotes</taxon>
    </lineage>
</organism>